<dbReference type="InterPro" id="IPR029033">
    <property type="entry name" value="His_PPase_superfam"/>
</dbReference>
<dbReference type="InterPro" id="IPR050275">
    <property type="entry name" value="PGM_Phosphatase"/>
</dbReference>
<organism evidence="2 3">
    <name type="scientific">Nocardia rhamnosiphila</name>
    <dbReference type="NCBI Taxonomy" id="426716"/>
    <lineage>
        <taxon>Bacteria</taxon>
        <taxon>Bacillati</taxon>
        <taxon>Actinomycetota</taxon>
        <taxon>Actinomycetes</taxon>
        <taxon>Mycobacteriales</taxon>
        <taxon>Nocardiaceae</taxon>
        <taxon>Nocardia</taxon>
    </lineage>
</organism>
<dbReference type="CDD" id="cd07067">
    <property type="entry name" value="HP_PGM_like"/>
    <property type="match status" value="1"/>
</dbReference>
<dbReference type="EC" id="3.1.3.-" evidence="2"/>
<keyword evidence="2" id="KW-0378">Hydrolase</keyword>
<feature type="region of interest" description="Disordered" evidence="1">
    <location>
        <begin position="1"/>
        <end position="21"/>
    </location>
</feature>
<gene>
    <name evidence="2" type="ORF">ABZ510_09275</name>
</gene>
<evidence type="ECO:0000313" key="3">
    <source>
        <dbReference type="Proteomes" id="UP001550628"/>
    </source>
</evidence>
<dbReference type="Proteomes" id="UP001550628">
    <property type="component" value="Unassembled WGS sequence"/>
</dbReference>
<dbReference type="Pfam" id="PF00300">
    <property type="entry name" value="His_Phos_1"/>
    <property type="match status" value="1"/>
</dbReference>
<dbReference type="GeneID" id="96241842"/>
<dbReference type="PANTHER" id="PTHR48100">
    <property type="entry name" value="BROAD-SPECIFICITY PHOSPHATASE YOR283W-RELATED"/>
    <property type="match status" value="1"/>
</dbReference>
<dbReference type="InterPro" id="IPR013078">
    <property type="entry name" value="His_Pase_superF_clade-1"/>
</dbReference>
<dbReference type="SUPFAM" id="SSF53254">
    <property type="entry name" value="Phosphoglycerate mutase-like"/>
    <property type="match status" value="1"/>
</dbReference>
<protein>
    <submittedName>
        <fullName evidence="2">Histidine phosphatase family protein</fullName>
        <ecNumber evidence="2">3.1.3.-</ecNumber>
    </submittedName>
</protein>
<keyword evidence="3" id="KW-1185">Reference proteome</keyword>
<dbReference type="EMBL" id="JBEYBF010000004">
    <property type="protein sequence ID" value="MEU1952041.1"/>
    <property type="molecule type" value="Genomic_DNA"/>
</dbReference>
<dbReference type="RefSeq" id="WP_162183777.1">
    <property type="nucleotide sequence ID" value="NZ_JBEYBD010000001.1"/>
</dbReference>
<dbReference type="GO" id="GO:0016787">
    <property type="term" value="F:hydrolase activity"/>
    <property type="evidence" value="ECO:0007669"/>
    <property type="project" value="UniProtKB-KW"/>
</dbReference>
<accession>A0ABV2WMD8</accession>
<name>A0ABV2WMD8_9NOCA</name>
<evidence type="ECO:0000256" key="1">
    <source>
        <dbReference type="SAM" id="MobiDB-lite"/>
    </source>
</evidence>
<comment type="caution">
    <text evidence="2">The sequence shown here is derived from an EMBL/GenBank/DDBJ whole genome shotgun (WGS) entry which is preliminary data.</text>
</comment>
<evidence type="ECO:0000313" key="2">
    <source>
        <dbReference type="EMBL" id="MEU1952041.1"/>
    </source>
</evidence>
<proteinExistence type="predicted"/>
<dbReference type="PANTHER" id="PTHR48100:SF1">
    <property type="entry name" value="HISTIDINE PHOSPHATASE FAMILY PROTEIN-RELATED"/>
    <property type="match status" value="1"/>
</dbReference>
<sequence length="248" mass="27295">MSTQPTTDPETSDAPDYSATHLDHPSPRLLYAVRHGQSTINAGIRPATPAESDDMVIELTDLGKRQAVALGRWAAALPPEQLPEIVLCSPYRRAVQTWQLAEAELRAAGVALPRRVTDPRLYDRFRGTLAHIPVSEVRERYPEQYAAEQADPLGYRPPGGESFHDVAARMTGVLDRIAADTRHRRVLIVAHDAVILLLRRLLEHLDDAGTLAVAAQGLAGNASVTAWAEEAGGYRLLYYDHRAHLPHT</sequence>
<dbReference type="SMART" id="SM00855">
    <property type="entry name" value="PGAM"/>
    <property type="match status" value="1"/>
</dbReference>
<reference evidence="2 3" key="1">
    <citation type="submission" date="2024-06" db="EMBL/GenBank/DDBJ databases">
        <title>The Natural Products Discovery Center: Release of the First 8490 Sequenced Strains for Exploring Actinobacteria Biosynthetic Diversity.</title>
        <authorList>
            <person name="Kalkreuter E."/>
            <person name="Kautsar S.A."/>
            <person name="Yang D."/>
            <person name="Bader C.D."/>
            <person name="Teijaro C.N."/>
            <person name="Fluegel L."/>
            <person name="Davis C.M."/>
            <person name="Simpson J.R."/>
            <person name="Lauterbach L."/>
            <person name="Steele A.D."/>
            <person name="Gui C."/>
            <person name="Meng S."/>
            <person name="Li G."/>
            <person name="Viehrig K."/>
            <person name="Ye F."/>
            <person name="Su P."/>
            <person name="Kiefer A.F."/>
            <person name="Nichols A."/>
            <person name="Cepeda A.J."/>
            <person name="Yan W."/>
            <person name="Fan B."/>
            <person name="Jiang Y."/>
            <person name="Adhikari A."/>
            <person name="Zheng C.-J."/>
            <person name="Schuster L."/>
            <person name="Cowan T.M."/>
            <person name="Smanski M.J."/>
            <person name="Chevrette M.G."/>
            <person name="De Carvalho L.P.S."/>
            <person name="Shen B."/>
        </authorList>
    </citation>
    <scope>NUCLEOTIDE SEQUENCE [LARGE SCALE GENOMIC DNA]</scope>
    <source>
        <strain evidence="2 3">NPDC019708</strain>
    </source>
</reference>
<dbReference type="Gene3D" id="3.40.50.1240">
    <property type="entry name" value="Phosphoglycerate mutase-like"/>
    <property type="match status" value="1"/>
</dbReference>